<keyword evidence="3" id="KW-1185">Reference proteome</keyword>
<dbReference type="Proteomes" id="UP000299102">
    <property type="component" value="Unassembled WGS sequence"/>
</dbReference>
<evidence type="ECO:0000256" key="1">
    <source>
        <dbReference type="SAM" id="MobiDB-lite"/>
    </source>
</evidence>
<proteinExistence type="predicted"/>
<gene>
    <name evidence="2" type="ORF">EVAR_11786_1</name>
</gene>
<dbReference type="EMBL" id="BGZK01000205">
    <property type="protein sequence ID" value="GBP28324.1"/>
    <property type="molecule type" value="Genomic_DNA"/>
</dbReference>
<name>A0A4C1UR53_EUMVA</name>
<dbReference type="AlphaFoldDB" id="A0A4C1UR53"/>
<accession>A0A4C1UR53</accession>
<evidence type="ECO:0000313" key="2">
    <source>
        <dbReference type="EMBL" id="GBP28324.1"/>
    </source>
</evidence>
<comment type="caution">
    <text evidence="2">The sequence shown here is derived from an EMBL/GenBank/DDBJ whole genome shotgun (WGS) entry which is preliminary data.</text>
</comment>
<reference evidence="2 3" key="1">
    <citation type="journal article" date="2019" name="Commun. Biol.">
        <title>The bagworm genome reveals a unique fibroin gene that provides high tensile strength.</title>
        <authorList>
            <person name="Kono N."/>
            <person name="Nakamura H."/>
            <person name="Ohtoshi R."/>
            <person name="Tomita M."/>
            <person name="Numata K."/>
            <person name="Arakawa K."/>
        </authorList>
    </citation>
    <scope>NUCLEOTIDE SEQUENCE [LARGE SCALE GENOMIC DNA]</scope>
</reference>
<feature type="region of interest" description="Disordered" evidence="1">
    <location>
        <begin position="70"/>
        <end position="91"/>
    </location>
</feature>
<protein>
    <submittedName>
        <fullName evidence="2">Uncharacterized protein</fullName>
    </submittedName>
</protein>
<sequence length="113" mass="12952">MSRSEIETETETAIETNSDTTNRIKCDTKADFGAARLDPCELRIVVPYTYTLSERSAELHVENDMKKTAERAGELEFKSKTGPRQDHSLKKDFSKRYEEIYSVTTRVKSKPQS</sequence>
<feature type="region of interest" description="Disordered" evidence="1">
    <location>
        <begin position="1"/>
        <end position="20"/>
    </location>
</feature>
<evidence type="ECO:0000313" key="3">
    <source>
        <dbReference type="Proteomes" id="UP000299102"/>
    </source>
</evidence>
<dbReference type="OrthoDB" id="361102at2759"/>
<organism evidence="2 3">
    <name type="scientific">Eumeta variegata</name>
    <name type="common">Bagworm moth</name>
    <name type="synonym">Eumeta japonica</name>
    <dbReference type="NCBI Taxonomy" id="151549"/>
    <lineage>
        <taxon>Eukaryota</taxon>
        <taxon>Metazoa</taxon>
        <taxon>Ecdysozoa</taxon>
        <taxon>Arthropoda</taxon>
        <taxon>Hexapoda</taxon>
        <taxon>Insecta</taxon>
        <taxon>Pterygota</taxon>
        <taxon>Neoptera</taxon>
        <taxon>Endopterygota</taxon>
        <taxon>Lepidoptera</taxon>
        <taxon>Glossata</taxon>
        <taxon>Ditrysia</taxon>
        <taxon>Tineoidea</taxon>
        <taxon>Psychidae</taxon>
        <taxon>Oiketicinae</taxon>
        <taxon>Eumeta</taxon>
    </lineage>
</organism>